<name>S3E863_GLAL2</name>
<feature type="compositionally biased region" description="Basic and acidic residues" evidence="1">
    <location>
        <begin position="9"/>
        <end position="23"/>
    </location>
</feature>
<dbReference type="KEGG" id="glz:GLAREA_10222"/>
<feature type="compositionally biased region" description="Polar residues" evidence="1">
    <location>
        <begin position="63"/>
        <end position="110"/>
    </location>
</feature>
<feature type="compositionally biased region" description="Basic and acidic residues" evidence="1">
    <location>
        <begin position="212"/>
        <end position="228"/>
    </location>
</feature>
<dbReference type="HOGENOM" id="CLU_057902_2_0_1"/>
<dbReference type="InterPro" id="IPR002775">
    <property type="entry name" value="DNA/RNA-bd_Alba-like"/>
</dbReference>
<dbReference type="eggNOG" id="ENOG502SW4P">
    <property type="taxonomic scope" value="Eukaryota"/>
</dbReference>
<dbReference type="GO" id="GO:0003676">
    <property type="term" value="F:nucleic acid binding"/>
    <property type="evidence" value="ECO:0007669"/>
    <property type="project" value="InterPro"/>
</dbReference>
<keyword evidence="4" id="KW-1185">Reference proteome</keyword>
<dbReference type="RefSeq" id="XP_008078463.1">
    <property type="nucleotide sequence ID" value="XM_008080272.1"/>
</dbReference>
<feature type="region of interest" description="Disordered" evidence="1">
    <location>
        <begin position="1"/>
        <end position="113"/>
    </location>
</feature>
<dbReference type="OrthoDB" id="424402at2759"/>
<feature type="domain" description="DNA/RNA-binding protein Alba-like" evidence="2">
    <location>
        <begin position="125"/>
        <end position="195"/>
    </location>
</feature>
<dbReference type="EMBL" id="KE145356">
    <property type="protein sequence ID" value="EPE34528.1"/>
    <property type="molecule type" value="Genomic_DNA"/>
</dbReference>
<accession>S3E863</accession>
<reference evidence="3 4" key="1">
    <citation type="journal article" date="2013" name="BMC Genomics">
        <title>Genomics-driven discovery of the pneumocandin biosynthetic gene cluster in the fungus Glarea lozoyensis.</title>
        <authorList>
            <person name="Chen L."/>
            <person name="Yue Q."/>
            <person name="Zhang X."/>
            <person name="Xiang M."/>
            <person name="Wang C."/>
            <person name="Li S."/>
            <person name="Che Y."/>
            <person name="Ortiz-Lopez F.J."/>
            <person name="Bills G.F."/>
            <person name="Liu X."/>
            <person name="An Z."/>
        </authorList>
    </citation>
    <scope>NUCLEOTIDE SEQUENCE [LARGE SCALE GENOMIC DNA]</scope>
    <source>
        <strain evidence="4">ATCC 20868 / MF5171</strain>
    </source>
</reference>
<gene>
    <name evidence="3" type="ORF">GLAREA_10222</name>
</gene>
<evidence type="ECO:0000313" key="4">
    <source>
        <dbReference type="Proteomes" id="UP000016922"/>
    </source>
</evidence>
<organism evidence="3 4">
    <name type="scientific">Glarea lozoyensis (strain ATCC 20868 / MF5171)</name>
    <dbReference type="NCBI Taxonomy" id="1116229"/>
    <lineage>
        <taxon>Eukaryota</taxon>
        <taxon>Fungi</taxon>
        <taxon>Dikarya</taxon>
        <taxon>Ascomycota</taxon>
        <taxon>Pezizomycotina</taxon>
        <taxon>Leotiomycetes</taxon>
        <taxon>Helotiales</taxon>
        <taxon>Helotiaceae</taxon>
        <taxon>Glarea</taxon>
    </lineage>
</organism>
<evidence type="ECO:0000259" key="2">
    <source>
        <dbReference type="Pfam" id="PF01918"/>
    </source>
</evidence>
<sequence>MARTKNKARRGEGALGSREEQRGQDGNQANKESRKARRAKKRSRNDIESDQTVEIQSAKRAKTSPNSNGIDHVSSLESTNASTVNPEESRISQNKDSQTADPSNTLSSSAPPLYGDIVSTHDITQISILTSSKIEKRVTSVLERLAHYPVKPPSKPVVVFLHSKAAAASKLITIIEIAKRDIAAKGGKWFQYNALSQIMGEVSRDVKKRGAKGRDPKDSMDVDRGEKSEDGEEEDSFEVMKTPFERAVEGTLKIRAMPVMATYLSRVRIESLRKKYGEQTNALEAKQ</sequence>
<evidence type="ECO:0000256" key="1">
    <source>
        <dbReference type="SAM" id="MobiDB-lite"/>
    </source>
</evidence>
<dbReference type="Proteomes" id="UP000016922">
    <property type="component" value="Unassembled WGS sequence"/>
</dbReference>
<feature type="region of interest" description="Disordered" evidence="1">
    <location>
        <begin position="205"/>
        <end position="240"/>
    </location>
</feature>
<dbReference type="OMA" id="CKMITVA"/>
<feature type="compositionally biased region" description="Basic residues" evidence="1">
    <location>
        <begin position="34"/>
        <end position="43"/>
    </location>
</feature>
<dbReference type="Pfam" id="PF01918">
    <property type="entry name" value="Alba"/>
    <property type="match status" value="1"/>
</dbReference>
<dbReference type="AlphaFoldDB" id="S3E863"/>
<proteinExistence type="predicted"/>
<evidence type="ECO:0000313" key="3">
    <source>
        <dbReference type="EMBL" id="EPE34528.1"/>
    </source>
</evidence>
<dbReference type="GeneID" id="19469269"/>
<protein>
    <recommendedName>
        <fullName evidence="2">DNA/RNA-binding protein Alba-like domain-containing protein</fullName>
    </recommendedName>
</protein>